<gene>
    <name evidence="1" type="ORF">KF707C_29010</name>
</gene>
<protein>
    <submittedName>
        <fullName evidence="1">Uncharacterized protein</fullName>
    </submittedName>
</protein>
<evidence type="ECO:0000313" key="2">
    <source>
        <dbReference type="Proteomes" id="UP000218554"/>
    </source>
</evidence>
<sequence>MVGGITQFAHLSSSTRLTRPFLSSGALAPRAVVAAHCRRPFSKGGARRLKPL</sequence>
<dbReference type="EMBL" id="AP014862">
    <property type="protein sequence ID" value="BAU74589.1"/>
    <property type="molecule type" value="Genomic_DNA"/>
</dbReference>
<name>A0AAD1C2V3_METFU</name>
<proteinExistence type="predicted"/>
<accession>A0AAD1C2V3</accession>
<reference evidence="1 2" key="2">
    <citation type="journal article" date="2017" name="Int. J. Syst. Evol. Microbiol.">
        <title>Pseudomonas furukawaii sp. nov., a polychlorinated biphenyl-degrading bacterium isolated from biphenyl-contaminated soil in Japan.</title>
        <authorList>
            <person name="Kimura N."/>
            <person name="Watanabe T."/>
            <person name="Suenaga H."/>
            <person name="Fujihara H."/>
            <person name="Futagami T."/>
            <person name="Goto M."/>
            <person name="Hanada S."/>
            <person name="Hirose J."/>
        </authorList>
    </citation>
    <scope>NUCLEOTIDE SEQUENCE [LARGE SCALE GENOMIC DNA]</scope>
    <source>
        <strain evidence="2">DSM 10086 / NBRC 110670 / KF707</strain>
    </source>
</reference>
<organism evidence="1 2">
    <name type="scientific">Metapseudomonas furukawaii</name>
    <name type="common">Pseudomonas furukawaii</name>
    <dbReference type="NCBI Taxonomy" id="1149133"/>
    <lineage>
        <taxon>Bacteria</taxon>
        <taxon>Pseudomonadati</taxon>
        <taxon>Pseudomonadota</taxon>
        <taxon>Gammaproteobacteria</taxon>
        <taxon>Pseudomonadales</taxon>
        <taxon>Pseudomonadaceae</taxon>
        <taxon>Metapseudomonas</taxon>
    </lineage>
</organism>
<keyword evidence="2" id="KW-1185">Reference proteome</keyword>
<dbReference type="Proteomes" id="UP000218554">
    <property type="component" value="Chromosome"/>
</dbReference>
<dbReference type="AlphaFoldDB" id="A0AAD1C2V3"/>
<reference evidence="2" key="1">
    <citation type="submission" date="2015-05" db="EMBL/GenBank/DDBJ databases">
        <title>Draft genome sequencing of a biphenyl-degrading bacterium, Pseudomonas balearica KF707 (=NBRC110670).</title>
        <authorList>
            <person name="Kimura N."/>
            <person name="Hirose J."/>
            <person name="Watanabe T."/>
            <person name="Suenaga H."/>
            <person name="Fujihara H."/>
            <person name="Noguchi M."/>
            <person name="Hashimoto M."/>
            <person name="Shimodaira J."/>
            <person name="Tsuchikane K."/>
            <person name="Hosoyama A."/>
            <person name="Yamazoe A."/>
            <person name="Fujita N."/>
            <person name="Furukawa K."/>
        </authorList>
    </citation>
    <scope>NUCLEOTIDE SEQUENCE [LARGE SCALE GENOMIC DNA]</scope>
    <source>
        <strain evidence="2">DSM 10086 / NBRC 110670 / KF707</strain>
    </source>
</reference>
<evidence type="ECO:0000313" key="1">
    <source>
        <dbReference type="EMBL" id="BAU74589.1"/>
    </source>
</evidence>
<dbReference type="KEGG" id="pfuw:KF707C_29010"/>